<dbReference type="Gene3D" id="3.40.630.30">
    <property type="match status" value="1"/>
</dbReference>
<dbReference type="Proteomes" id="UP001614264">
    <property type="component" value="Unassembled WGS sequence"/>
</dbReference>
<name>A0ABW8BLL6_9ACTN</name>
<organism evidence="3 4">
    <name type="scientific">Streptomyces salinarius</name>
    <dbReference type="NCBI Taxonomy" id="2762598"/>
    <lineage>
        <taxon>Bacteria</taxon>
        <taxon>Bacillati</taxon>
        <taxon>Actinomycetota</taxon>
        <taxon>Actinomycetes</taxon>
        <taxon>Kitasatosporales</taxon>
        <taxon>Streptomycetaceae</taxon>
        <taxon>Streptomyces</taxon>
    </lineage>
</organism>
<dbReference type="PROSITE" id="PS51186">
    <property type="entry name" value="GNAT"/>
    <property type="match status" value="1"/>
</dbReference>
<dbReference type="SUPFAM" id="SSF55729">
    <property type="entry name" value="Acyl-CoA N-acyltransferases (Nat)"/>
    <property type="match status" value="1"/>
</dbReference>
<dbReference type="RefSeq" id="WP_399594935.1">
    <property type="nucleotide sequence ID" value="NZ_JBITPR010000064.1"/>
</dbReference>
<dbReference type="InterPro" id="IPR000182">
    <property type="entry name" value="GNAT_dom"/>
</dbReference>
<dbReference type="EC" id="2.3.-.-" evidence="3"/>
<accession>A0ABW8BLL6</accession>
<dbReference type="CDD" id="cd04301">
    <property type="entry name" value="NAT_SF"/>
    <property type="match status" value="1"/>
</dbReference>
<evidence type="ECO:0000313" key="4">
    <source>
        <dbReference type="Proteomes" id="UP001614264"/>
    </source>
</evidence>
<dbReference type="Pfam" id="PF00583">
    <property type="entry name" value="Acetyltransf_1"/>
    <property type="match status" value="1"/>
</dbReference>
<dbReference type="GO" id="GO:0016746">
    <property type="term" value="F:acyltransferase activity"/>
    <property type="evidence" value="ECO:0007669"/>
    <property type="project" value="UniProtKB-KW"/>
</dbReference>
<dbReference type="EMBL" id="JBITPR010000064">
    <property type="protein sequence ID" value="MFI7875940.1"/>
    <property type="molecule type" value="Genomic_DNA"/>
</dbReference>
<sequence>MTDPVRVRPLADGDWDAVVTLERDAYTGLGLSEGRAALQSRAAVSPDTCFVVDVGARTAGYVLALPYPPHRYPDLTRPEEPPEGPPEGPPGEPSAVPPGNLHLHDIVVAPGLRRQGLARHLLHHLTGTARARGDQRISLVAVGGTEPFWSARGFVPEPGVVPGDAYGGGAVYMSKPVAAARQTRARPSLSPPAPTLREVS</sequence>
<reference evidence="3 4" key="1">
    <citation type="submission" date="2024-07" db="EMBL/GenBank/DDBJ databases">
        <title>Whole genome sequencing of Prodigiosin pigment-producing Streptomyces salinarius isolated from rhizosphere soil of Arachis hypogaea.</title>
        <authorList>
            <person name="Vidhya A."/>
            <person name="Ramya S."/>
        </authorList>
    </citation>
    <scope>NUCLEOTIDE SEQUENCE [LARGE SCALE GENOMIC DNA]</scope>
    <source>
        <strain evidence="3 4">VRMG2420</strain>
    </source>
</reference>
<evidence type="ECO:0000256" key="1">
    <source>
        <dbReference type="SAM" id="MobiDB-lite"/>
    </source>
</evidence>
<proteinExistence type="predicted"/>
<comment type="caution">
    <text evidence="3">The sequence shown here is derived from an EMBL/GenBank/DDBJ whole genome shotgun (WGS) entry which is preliminary data.</text>
</comment>
<keyword evidence="3" id="KW-0808">Transferase</keyword>
<evidence type="ECO:0000259" key="2">
    <source>
        <dbReference type="PROSITE" id="PS51186"/>
    </source>
</evidence>
<gene>
    <name evidence="3" type="ORF">AB4829_35775</name>
</gene>
<feature type="domain" description="N-acetyltransferase" evidence="2">
    <location>
        <begin position="5"/>
        <end position="178"/>
    </location>
</feature>
<feature type="region of interest" description="Disordered" evidence="1">
    <location>
        <begin position="72"/>
        <end position="102"/>
    </location>
</feature>
<evidence type="ECO:0000313" key="3">
    <source>
        <dbReference type="EMBL" id="MFI7875940.1"/>
    </source>
</evidence>
<dbReference type="InterPro" id="IPR016181">
    <property type="entry name" value="Acyl_CoA_acyltransferase"/>
</dbReference>
<feature type="compositionally biased region" description="Pro residues" evidence="1">
    <location>
        <begin position="83"/>
        <end position="96"/>
    </location>
</feature>
<protein>
    <submittedName>
        <fullName evidence="3">GNAT family N-acetyltransferase</fullName>
        <ecNumber evidence="3">2.3.-.-</ecNumber>
    </submittedName>
</protein>
<keyword evidence="3" id="KW-0012">Acyltransferase</keyword>
<keyword evidence="4" id="KW-1185">Reference proteome</keyword>
<feature type="region of interest" description="Disordered" evidence="1">
    <location>
        <begin position="179"/>
        <end position="200"/>
    </location>
</feature>